<dbReference type="PANTHER" id="PTHR31952:SF1">
    <property type="entry name" value="CB1 CANNABINOID RECEPTOR-INTERACTING PROTEIN 1"/>
    <property type="match status" value="1"/>
</dbReference>
<comment type="function">
    <text evidence="1">Suppresses cannabinoid receptor CNR1-mediated tonic inhibition of voltage-gated calcium channels.</text>
</comment>
<dbReference type="Pfam" id="PF15043">
    <property type="entry name" value="CNRIP1"/>
    <property type="match status" value="1"/>
</dbReference>
<dbReference type="Proteomes" id="UP000835052">
    <property type="component" value="Unassembled WGS sequence"/>
</dbReference>
<accession>A0A8S1HUB0</accession>
<evidence type="ECO:0000256" key="1">
    <source>
        <dbReference type="ARBA" id="ARBA00003884"/>
    </source>
</evidence>
<dbReference type="AlphaFoldDB" id="A0A8S1HUB0"/>
<dbReference type="GO" id="GO:0031718">
    <property type="term" value="F:type 1 cannabinoid receptor binding"/>
    <property type="evidence" value="ECO:0007669"/>
    <property type="project" value="TreeGrafter"/>
</dbReference>
<dbReference type="InterPro" id="IPR029204">
    <property type="entry name" value="CNRIP1"/>
</dbReference>
<sequence>MPASFQLNVAIREHSNGDQVAFKVDGQRFEGAEKTLKFSVDSHYDVRISARPSVDVRALNIAGFDLDLKKESENETLAVWNTSGMEVSKKGTRQNITLVLRTPQGTLTKQLQSKFYPKEDSHADWGHKLTTIEWKCTMEHDVIHVVEENFR</sequence>
<keyword evidence="6" id="KW-1185">Reference proteome</keyword>
<comment type="subunit">
    <text evidence="4">Interacts with the cannabinoid receptor CNR1 (via C-terminus). Does not interact with cannabinoid receptor CNR2.</text>
</comment>
<dbReference type="EMBL" id="CAJGYM010000076">
    <property type="protein sequence ID" value="CAD6196605.1"/>
    <property type="molecule type" value="Genomic_DNA"/>
</dbReference>
<name>A0A8S1HUB0_9PELO</name>
<evidence type="ECO:0000256" key="3">
    <source>
        <dbReference type="ARBA" id="ARBA00015651"/>
    </source>
</evidence>
<evidence type="ECO:0000313" key="6">
    <source>
        <dbReference type="Proteomes" id="UP000835052"/>
    </source>
</evidence>
<gene>
    <name evidence="5" type="ORF">CAUJ_LOCUS12519</name>
</gene>
<protein>
    <recommendedName>
        <fullName evidence="3">CB1 cannabinoid receptor-interacting protein 1</fullName>
    </recommendedName>
</protein>
<evidence type="ECO:0000256" key="4">
    <source>
        <dbReference type="ARBA" id="ARBA00026030"/>
    </source>
</evidence>
<organism evidence="5 6">
    <name type="scientific">Caenorhabditis auriculariae</name>
    <dbReference type="NCBI Taxonomy" id="2777116"/>
    <lineage>
        <taxon>Eukaryota</taxon>
        <taxon>Metazoa</taxon>
        <taxon>Ecdysozoa</taxon>
        <taxon>Nematoda</taxon>
        <taxon>Chromadorea</taxon>
        <taxon>Rhabditida</taxon>
        <taxon>Rhabditina</taxon>
        <taxon>Rhabditomorpha</taxon>
        <taxon>Rhabditoidea</taxon>
        <taxon>Rhabditidae</taxon>
        <taxon>Peloderinae</taxon>
        <taxon>Caenorhabditis</taxon>
    </lineage>
</organism>
<dbReference type="GO" id="GO:0005886">
    <property type="term" value="C:plasma membrane"/>
    <property type="evidence" value="ECO:0007669"/>
    <property type="project" value="TreeGrafter"/>
</dbReference>
<evidence type="ECO:0000256" key="2">
    <source>
        <dbReference type="ARBA" id="ARBA00007288"/>
    </source>
</evidence>
<comment type="caution">
    <text evidence="5">The sequence shown here is derived from an EMBL/GenBank/DDBJ whole genome shotgun (WGS) entry which is preliminary data.</text>
</comment>
<reference evidence="5" key="1">
    <citation type="submission" date="2020-10" db="EMBL/GenBank/DDBJ databases">
        <authorList>
            <person name="Kikuchi T."/>
        </authorList>
    </citation>
    <scope>NUCLEOTIDE SEQUENCE</scope>
    <source>
        <strain evidence="5">NKZ352</strain>
    </source>
</reference>
<proteinExistence type="inferred from homology"/>
<dbReference type="PANTHER" id="PTHR31952">
    <property type="entry name" value="CB1 CANNABINOID RECEPTOR-INTERACTING PROTEIN 1"/>
    <property type="match status" value="1"/>
</dbReference>
<dbReference type="OrthoDB" id="5920443at2759"/>
<evidence type="ECO:0000313" key="5">
    <source>
        <dbReference type="EMBL" id="CAD6196605.1"/>
    </source>
</evidence>
<comment type="similarity">
    <text evidence="2">Belongs to the CNRIP family.</text>
</comment>